<comment type="caution">
    <text evidence="3">The sequence shown here is derived from an EMBL/GenBank/DDBJ whole genome shotgun (WGS) entry which is preliminary data.</text>
</comment>
<keyword evidence="3" id="KW-0969">Cilium</keyword>
<evidence type="ECO:0000259" key="2">
    <source>
        <dbReference type="Pfam" id="PF06429"/>
    </source>
</evidence>
<keyword evidence="4" id="KW-1185">Reference proteome</keyword>
<keyword evidence="3" id="KW-0966">Cell projection</keyword>
<dbReference type="SUPFAM" id="SSF64518">
    <property type="entry name" value="Phase 1 flagellin"/>
    <property type="match status" value="1"/>
</dbReference>
<reference evidence="4" key="1">
    <citation type="journal article" date="2019" name="Int. J. Syst. Evol. Microbiol.">
        <title>The Global Catalogue of Microorganisms (GCM) 10K type strain sequencing project: providing services to taxonomists for standard genome sequencing and annotation.</title>
        <authorList>
            <consortium name="The Broad Institute Genomics Platform"/>
            <consortium name="The Broad Institute Genome Sequencing Center for Infectious Disease"/>
            <person name="Wu L."/>
            <person name="Ma J."/>
        </authorList>
    </citation>
    <scope>NUCLEOTIDE SEQUENCE [LARGE SCALE GENOMIC DNA]</scope>
    <source>
        <strain evidence="4">CECT 8482</strain>
    </source>
</reference>
<accession>A0ABT8DC56</accession>
<organism evidence="3 4">
    <name type="scientific">Paracoccus cavernae</name>
    <dbReference type="NCBI Taxonomy" id="1571207"/>
    <lineage>
        <taxon>Bacteria</taxon>
        <taxon>Pseudomonadati</taxon>
        <taxon>Pseudomonadota</taxon>
        <taxon>Alphaproteobacteria</taxon>
        <taxon>Rhodobacterales</taxon>
        <taxon>Paracoccaceae</taxon>
        <taxon>Paracoccus</taxon>
    </lineage>
</organism>
<evidence type="ECO:0000313" key="3">
    <source>
        <dbReference type="EMBL" id="MDN3713035.1"/>
    </source>
</evidence>
<proteinExistence type="inferred from homology"/>
<dbReference type="EMBL" id="JAUFRC010000001">
    <property type="protein sequence ID" value="MDN3713035.1"/>
    <property type="molecule type" value="Genomic_DNA"/>
</dbReference>
<evidence type="ECO:0000256" key="1">
    <source>
        <dbReference type="ARBA" id="ARBA00009677"/>
    </source>
</evidence>
<dbReference type="Pfam" id="PF06429">
    <property type="entry name" value="Flg_bbr_C"/>
    <property type="match status" value="1"/>
</dbReference>
<name>A0ABT8DC56_9RHOB</name>
<gene>
    <name evidence="3" type="ORF">QWZ10_17120</name>
</gene>
<dbReference type="Proteomes" id="UP001243846">
    <property type="component" value="Unassembled WGS sequence"/>
</dbReference>
<protein>
    <submittedName>
        <fullName evidence="3">Flagellar basal body rod C-terminal domain-containing protein</fullName>
    </submittedName>
</protein>
<comment type="similarity">
    <text evidence="1">Belongs to the flagella basal body rod proteins family.</text>
</comment>
<dbReference type="InterPro" id="IPR010930">
    <property type="entry name" value="Flg_bb/hook_C_dom"/>
</dbReference>
<evidence type="ECO:0000313" key="4">
    <source>
        <dbReference type="Proteomes" id="UP001243846"/>
    </source>
</evidence>
<keyword evidence="3" id="KW-0282">Flagellum</keyword>
<sequence length="43" mass="4790">MLAHGVDSDKEMETLLQLERSYAANAKVIQAVNDMLDSILRIS</sequence>
<feature type="domain" description="Flagellar basal-body/hook protein C-terminal" evidence="2">
    <location>
        <begin position="5"/>
        <end position="42"/>
    </location>
</feature>